<keyword evidence="3" id="KW-0813">Transport</keyword>
<evidence type="ECO:0000313" key="11">
    <source>
        <dbReference type="Proteomes" id="UP000053257"/>
    </source>
</evidence>
<keyword evidence="4 9" id="KW-0812">Transmembrane</keyword>
<evidence type="ECO:0000256" key="1">
    <source>
        <dbReference type="ARBA" id="ARBA00004141"/>
    </source>
</evidence>
<evidence type="ECO:0000256" key="3">
    <source>
        <dbReference type="ARBA" id="ARBA00022448"/>
    </source>
</evidence>
<evidence type="ECO:0000313" key="10">
    <source>
        <dbReference type="EMBL" id="KIP04040.1"/>
    </source>
</evidence>
<dbReference type="InterPro" id="IPR004648">
    <property type="entry name" value="Oligpept_transpt"/>
</dbReference>
<keyword evidence="11" id="KW-1185">Reference proteome</keyword>
<dbReference type="EMBL" id="KN840589">
    <property type="protein sequence ID" value="KIP04040.1"/>
    <property type="molecule type" value="Genomic_DNA"/>
</dbReference>
<dbReference type="HOGENOM" id="CLU_004965_3_0_1"/>
<feature type="transmembrane region" description="Helical" evidence="9">
    <location>
        <begin position="70"/>
        <end position="91"/>
    </location>
</feature>
<evidence type="ECO:0000256" key="6">
    <source>
        <dbReference type="ARBA" id="ARBA00022927"/>
    </source>
</evidence>
<dbReference type="NCBIfam" id="TIGR00728">
    <property type="entry name" value="OPT_sfam"/>
    <property type="match status" value="1"/>
</dbReference>
<keyword evidence="5" id="KW-0571">Peptide transport</keyword>
<comment type="subcellular location">
    <subcellularLocation>
        <location evidence="1">Membrane</location>
        <topology evidence="1">Multi-pass membrane protein</topology>
    </subcellularLocation>
</comment>
<sequence>MWFLSLGLSCFAAILSQIFYFRPQTISVSQLFLQFMEEVIPGPSENARFRTRDNWFWRFMNPGVFNLKEHVAITIMASTASDSALAISIFAAQDLYYHVRPNVAVGIFTMIGSQLIGYGLAGVMRVFLVYPTWAVYPQLVPTVQLFDTLHRGKSAAMQMKRMRFFWIICIVVFVWEWIPEYIAPTLTGVSIFCLANKKSAWFTRIFGGAAGNEGLGLFSLCFDWAYVGSGGGSIGSLFTPLATQLSLYAGCAVCIISFCACYAANVWHTQNFPFLTQLLFYENGTQYDQLAILNDDYTLNYEKLEQNGLPWYAASQLLYKISRTMYIGAALMHFILWHGETVYNIIKDSRTKEIDDPHYKKMQVYREVPWYWYVAIFVATVAMALATAYTADSGLPWWGLFVALIFCAIFIPVVGTLNCTVGYAPSIENLIQMLGGAIIPGKPVANMYFTLYGYNTLTQALNLLRDLKLGQYTKIPPRVTFTIQSIGAIIGALLNFAIMRTIITSHREILLDVQGSNIWSGQQVQSYNSDAIAWGALGKPLYATGTRYGFVPYMLIAGLGFPIPFYFLHKRYPTAGFNFVFTPILVAELGYLSVGINSSVFTSFVLAVFSQYYLRKYRATWFRKYNFLLSAALDGGTQIMIFVYTFAVGGGSGKTTPFPTWALNPAGNPDYCKRLTD</sequence>
<evidence type="ECO:0000256" key="9">
    <source>
        <dbReference type="SAM" id="Phobius"/>
    </source>
</evidence>
<feature type="transmembrane region" description="Helical" evidence="9">
    <location>
        <begin position="370"/>
        <end position="391"/>
    </location>
</feature>
<evidence type="ECO:0008006" key="12">
    <source>
        <dbReference type="Google" id="ProtNLM"/>
    </source>
</evidence>
<feature type="transmembrane region" description="Helical" evidence="9">
    <location>
        <begin position="475"/>
        <end position="498"/>
    </location>
</feature>
<protein>
    <recommendedName>
        <fullName evidence="12">OPT superfamily oligopeptide transporter</fullName>
    </recommendedName>
</protein>
<feature type="transmembrane region" description="Helical" evidence="9">
    <location>
        <begin position="589"/>
        <end position="614"/>
    </location>
</feature>
<name>A0A0C3S6C5_PHLG1</name>
<evidence type="ECO:0000256" key="7">
    <source>
        <dbReference type="ARBA" id="ARBA00022989"/>
    </source>
</evidence>
<organism evidence="10 11">
    <name type="scientific">Phlebiopsis gigantea (strain 11061_1 CR5-6)</name>
    <name type="common">White-rot fungus</name>
    <name type="synonym">Peniophora gigantea</name>
    <dbReference type="NCBI Taxonomy" id="745531"/>
    <lineage>
        <taxon>Eukaryota</taxon>
        <taxon>Fungi</taxon>
        <taxon>Dikarya</taxon>
        <taxon>Basidiomycota</taxon>
        <taxon>Agaricomycotina</taxon>
        <taxon>Agaricomycetes</taxon>
        <taxon>Polyporales</taxon>
        <taxon>Phanerochaetaceae</taxon>
        <taxon>Phlebiopsis</taxon>
    </lineage>
</organism>
<dbReference type="Proteomes" id="UP000053257">
    <property type="component" value="Unassembled WGS sequence"/>
</dbReference>
<evidence type="ECO:0000256" key="5">
    <source>
        <dbReference type="ARBA" id="ARBA00022856"/>
    </source>
</evidence>
<feature type="transmembrane region" description="Helical" evidence="9">
    <location>
        <begin position="550"/>
        <end position="569"/>
    </location>
</feature>
<dbReference type="GO" id="GO:0015031">
    <property type="term" value="P:protein transport"/>
    <property type="evidence" value="ECO:0007669"/>
    <property type="project" value="UniProtKB-KW"/>
</dbReference>
<feature type="transmembrane region" description="Helical" evidence="9">
    <location>
        <begin position="103"/>
        <end position="121"/>
    </location>
</feature>
<dbReference type="GO" id="GO:0016020">
    <property type="term" value="C:membrane"/>
    <property type="evidence" value="ECO:0007669"/>
    <property type="project" value="UniProtKB-SubCell"/>
</dbReference>
<dbReference type="Pfam" id="PF03169">
    <property type="entry name" value="OPT"/>
    <property type="match status" value="1"/>
</dbReference>
<feature type="transmembrane region" description="Helical" evidence="9">
    <location>
        <begin position="245"/>
        <end position="267"/>
    </location>
</feature>
<evidence type="ECO:0000256" key="8">
    <source>
        <dbReference type="ARBA" id="ARBA00023136"/>
    </source>
</evidence>
<proteinExistence type="inferred from homology"/>
<keyword evidence="6" id="KW-0653">Protein transport</keyword>
<feature type="transmembrane region" description="Helical" evidence="9">
    <location>
        <begin position="626"/>
        <end position="647"/>
    </location>
</feature>
<keyword evidence="8 9" id="KW-0472">Membrane</keyword>
<dbReference type="InterPro" id="IPR004813">
    <property type="entry name" value="OPT"/>
</dbReference>
<dbReference type="GO" id="GO:0035673">
    <property type="term" value="F:oligopeptide transmembrane transporter activity"/>
    <property type="evidence" value="ECO:0007669"/>
    <property type="project" value="InterPro"/>
</dbReference>
<dbReference type="AlphaFoldDB" id="A0A0C3S6C5"/>
<feature type="transmembrane region" description="Helical" evidence="9">
    <location>
        <begin position="433"/>
        <end position="455"/>
    </location>
</feature>
<evidence type="ECO:0000256" key="4">
    <source>
        <dbReference type="ARBA" id="ARBA00022692"/>
    </source>
</evidence>
<gene>
    <name evidence="10" type="ORF">PHLGIDRAFT_25823</name>
</gene>
<comment type="similarity">
    <text evidence="2">Belongs to the oligopeptide OPT transporter family.</text>
</comment>
<feature type="transmembrane region" description="Helical" evidence="9">
    <location>
        <begin position="397"/>
        <end position="421"/>
    </location>
</feature>
<keyword evidence="7 9" id="KW-1133">Transmembrane helix</keyword>
<reference evidence="10 11" key="1">
    <citation type="journal article" date="2014" name="PLoS Genet.">
        <title>Analysis of the Phlebiopsis gigantea genome, transcriptome and secretome provides insight into its pioneer colonization strategies of wood.</title>
        <authorList>
            <person name="Hori C."/>
            <person name="Ishida T."/>
            <person name="Igarashi K."/>
            <person name="Samejima M."/>
            <person name="Suzuki H."/>
            <person name="Master E."/>
            <person name="Ferreira P."/>
            <person name="Ruiz-Duenas F.J."/>
            <person name="Held B."/>
            <person name="Canessa P."/>
            <person name="Larrondo L.F."/>
            <person name="Schmoll M."/>
            <person name="Druzhinina I.S."/>
            <person name="Kubicek C.P."/>
            <person name="Gaskell J.A."/>
            <person name="Kersten P."/>
            <person name="St John F."/>
            <person name="Glasner J."/>
            <person name="Sabat G."/>
            <person name="Splinter BonDurant S."/>
            <person name="Syed K."/>
            <person name="Yadav J."/>
            <person name="Mgbeahuruike A.C."/>
            <person name="Kovalchuk A."/>
            <person name="Asiegbu F.O."/>
            <person name="Lackner G."/>
            <person name="Hoffmeister D."/>
            <person name="Rencoret J."/>
            <person name="Gutierrez A."/>
            <person name="Sun H."/>
            <person name="Lindquist E."/>
            <person name="Barry K."/>
            <person name="Riley R."/>
            <person name="Grigoriev I.V."/>
            <person name="Henrissat B."/>
            <person name="Kues U."/>
            <person name="Berka R.M."/>
            <person name="Martinez A.T."/>
            <person name="Covert S.F."/>
            <person name="Blanchette R.A."/>
            <person name="Cullen D."/>
        </authorList>
    </citation>
    <scope>NUCLEOTIDE SEQUENCE [LARGE SCALE GENOMIC DNA]</scope>
    <source>
        <strain evidence="10 11">11061_1 CR5-6</strain>
    </source>
</reference>
<accession>A0A0C3S6C5</accession>
<feature type="transmembrane region" description="Helical" evidence="9">
    <location>
        <begin position="161"/>
        <end position="178"/>
    </location>
</feature>
<dbReference type="PANTHER" id="PTHR22601">
    <property type="entry name" value="ISP4 LIKE PROTEIN"/>
    <property type="match status" value="1"/>
</dbReference>
<evidence type="ECO:0000256" key="2">
    <source>
        <dbReference type="ARBA" id="ARBA00008807"/>
    </source>
</evidence>
<dbReference type="OrthoDB" id="9986677at2759"/>